<gene>
    <name evidence="1" type="ORF">C8R41DRAFT_120498</name>
</gene>
<keyword evidence="2" id="KW-1185">Reference proteome</keyword>
<dbReference type="Proteomes" id="UP001150217">
    <property type="component" value="Unassembled WGS sequence"/>
</dbReference>
<reference evidence="1" key="1">
    <citation type="submission" date="2022-08" db="EMBL/GenBank/DDBJ databases">
        <title>A Global Phylogenomic Analysis of the Shiitake Genus Lentinula.</title>
        <authorList>
            <consortium name="DOE Joint Genome Institute"/>
            <person name="Sierra-Patev S."/>
            <person name="Min B."/>
            <person name="Naranjo-Ortiz M."/>
            <person name="Looney B."/>
            <person name="Konkel Z."/>
            <person name="Slot J.C."/>
            <person name="Sakamoto Y."/>
            <person name="Steenwyk J.L."/>
            <person name="Rokas A."/>
            <person name="Carro J."/>
            <person name="Camarero S."/>
            <person name="Ferreira P."/>
            <person name="Molpeceres G."/>
            <person name="Ruiz-Duenas F.J."/>
            <person name="Serrano A."/>
            <person name="Henrissat B."/>
            <person name="Drula E."/>
            <person name="Hughes K.W."/>
            <person name="Mata J.L."/>
            <person name="Ishikawa N.K."/>
            <person name="Vargas-Isla R."/>
            <person name="Ushijima S."/>
            <person name="Smith C.A."/>
            <person name="Ahrendt S."/>
            <person name="Andreopoulos W."/>
            <person name="He G."/>
            <person name="Labutti K."/>
            <person name="Lipzen A."/>
            <person name="Ng V."/>
            <person name="Riley R."/>
            <person name="Sandor L."/>
            <person name="Barry K."/>
            <person name="Martinez A.T."/>
            <person name="Xiao Y."/>
            <person name="Gibbons J.G."/>
            <person name="Terashima K."/>
            <person name="Grigoriev I.V."/>
            <person name="Hibbett D.S."/>
        </authorList>
    </citation>
    <scope>NUCLEOTIDE SEQUENCE</scope>
    <source>
        <strain evidence="1">RHP3577 ss4</strain>
    </source>
</reference>
<proteinExistence type="predicted"/>
<evidence type="ECO:0000313" key="2">
    <source>
        <dbReference type="Proteomes" id="UP001150217"/>
    </source>
</evidence>
<dbReference type="EMBL" id="JANVFT010000014">
    <property type="protein sequence ID" value="KAJ4498653.1"/>
    <property type="molecule type" value="Genomic_DNA"/>
</dbReference>
<organism evidence="1 2">
    <name type="scientific">Lentinula lateritia</name>
    <dbReference type="NCBI Taxonomy" id="40482"/>
    <lineage>
        <taxon>Eukaryota</taxon>
        <taxon>Fungi</taxon>
        <taxon>Dikarya</taxon>
        <taxon>Basidiomycota</taxon>
        <taxon>Agaricomycotina</taxon>
        <taxon>Agaricomycetes</taxon>
        <taxon>Agaricomycetidae</taxon>
        <taxon>Agaricales</taxon>
        <taxon>Marasmiineae</taxon>
        <taxon>Omphalotaceae</taxon>
        <taxon>Lentinula</taxon>
    </lineage>
</organism>
<comment type="caution">
    <text evidence="1">The sequence shown here is derived from an EMBL/GenBank/DDBJ whole genome shotgun (WGS) entry which is preliminary data.</text>
</comment>
<sequence>MPSHYTYFLYCITSISTWPPTSALLLVQTLLNRVLDILALIYPWYACWQQSACLEIASVDVPRPAVPIQDSIHLSISMRHLHWAAILRHPNRNNT</sequence>
<evidence type="ECO:0000313" key="1">
    <source>
        <dbReference type="EMBL" id="KAJ4498653.1"/>
    </source>
</evidence>
<protein>
    <submittedName>
        <fullName evidence="1">Uncharacterized protein</fullName>
    </submittedName>
</protein>
<accession>A0ABQ8VQI0</accession>
<name>A0ABQ8VQI0_9AGAR</name>